<reference evidence="3" key="1">
    <citation type="submission" date="2016-07" db="EMBL/GenBank/DDBJ databases">
        <authorList>
            <person name="Florea S."/>
            <person name="Webb J.S."/>
            <person name="Jaromczyk J."/>
            <person name="Schardl C.L."/>
        </authorList>
    </citation>
    <scope>NUCLEOTIDE SEQUENCE [LARGE SCALE GENOMIC DNA]</scope>
    <source>
        <strain evidence="3">MIT 01-6242</strain>
    </source>
</reference>
<keyword evidence="1" id="KW-1133">Transmembrane helix</keyword>
<sequence length="172" mass="19744">MKNHYSFIAPQKKAIFSPLSKTWFLYIFLMLLVIACIWLILNIQTMRIGSQTEMIEAKIVKQRERNQTLVSYDQILRTRIQELKTLQSNNAKLVTAIHNIFGLIPEQITINSISLTSKNLVIKGITPSKELYLFLLETPLSAIFSESRVDFYVLPSGWYNFVSVSKVVTGNN</sequence>
<evidence type="ECO:0000256" key="1">
    <source>
        <dbReference type="SAM" id="Phobius"/>
    </source>
</evidence>
<dbReference type="STRING" id="222136.BBW65_05120"/>
<gene>
    <name evidence="2" type="ORF">BBW65_05120</name>
</gene>
<proteinExistence type="predicted"/>
<accession>A0A1B1U640</accession>
<dbReference type="Proteomes" id="UP000092884">
    <property type="component" value="Chromosome"/>
</dbReference>
<organism evidence="2 3">
    <name type="scientific">Helicobacter enhydrae</name>
    <dbReference type="NCBI Taxonomy" id="222136"/>
    <lineage>
        <taxon>Bacteria</taxon>
        <taxon>Pseudomonadati</taxon>
        <taxon>Campylobacterota</taxon>
        <taxon>Epsilonproteobacteria</taxon>
        <taxon>Campylobacterales</taxon>
        <taxon>Helicobacteraceae</taxon>
        <taxon>Helicobacter</taxon>
    </lineage>
</organism>
<dbReference type="OrthoDB" id="5372783at2"/>
<keyword evidence="1" id="KW-0812">Transmembrane</keyword>
<dbReference type="AlphaFoldDB" id="A0A1B1U640"/>
<evidence type="ECO:0000313" key="2">
    <source>
        <dbReference type="EMBL" id="ANV98218.1"/>
    </source>
</evidence>
<dbReference type="RefSeq" id="WP_066340629.1">
    <property type="nucleotide sequence ID" value="NZ_CP016503.1"/>
</dbReference>
<dbReference type="KEGG" id="het:BBW65_05120"/>
<protein>
    <submittedName>
        <fullName evidence="2">Uncharacterized protein</fullName>
    </submittedName>
</protein>
<feature type="transmembrane region" description="Helical" evidence="1">
    <location>
        <begin position="23"/>
        <end position="41"/>
    </location>
</feature>
<keyword evidence="3" id="KW-1185">Reference proteome</keyword>
<evidence type="ECO:0000313" key="3">
    <source>
        <dbReference type="Proteomes" id="UP000092884"/>
    </source>
</evidence>
<dbReference type="EMBL" id="CP016503">
    <property type="protein sequence ID" value="ANV98218.1"/>
    <property type="molecule type" value="Genomic_DNA"/>
</dbReference>
<name>A0A1B1U640_9HELI</name>
<keyword evidence="1" id="KW-0472">Membrane</keyword>